<keyword evidence="2" id="KW-1185">Reference proteome</keyword>
<dbReference type="OrthoDB" id="10360562at2759"/>
<evidence type="ECO:0000313" key="1">
    <source>
        <dbReference type="EMBL" id="OEJ91047.1"/>
    </source>
</evidence>
<proteinExistence type="predicted"/>
<sequence length="217" mass="25456">MPYQGKIKRKVVTQKEDIILLTICINQLPCLKKLRSSSYKGLFWKNVSLDFNIQTNSTRPVRQIRNRFKSMHEYYLKMKSTPFFESKLHEAKYMTEEIVFFQTLSQCFTQMYYDGKGVLNARTQEHKEDLNEEMTLCPSLDELSMIAIDECHYGERNQTFSYEVTSKPQNEATYDMVDMIYSKVVQDDPLDVGDFLFSSTILSTPIQNILANSNYHK</sequence>
<name>A0A1E5RVS4_9ASCO</name>
<accession>A0A1E5RVS4</accession>
<protein>
    <submittedName>
        <fullName evidence="1">Uncharacterized protein</fullName>
    </submittedName>
</protein>
<organism evidence="1 2">
    <name type="scientific">Hanseniaspora opuntiae</name>
    <dbReference type="NCBI Taxonomy" id="211096"/>
    <lineage>
        <taxon>Eukaryota</taxon>
        <taxon>Fungi</taxon>
        <taxon>Dikarya</taxon>
        <taxon>Ascomycota</taxon>
        <taxon>Saccharomycotina</taxon>
        <taxon>Saccharomycetes</taxon>
        <taxon>Saccharomycodales</taxon>
        <taxon>Saccharomycodaceae</taxon>
        <taxon>Hanseniaspora</taxon>
    </lineage>
</organism>
<evidence type="ECO:0000313" key="2">
    <source>
        <dbReference type="Proteomes" id="UP000095605"/>
    </source>
</evidence>
<gene>
    <name evidence="1" type="ORF">AWRI3578_g125</name>
</gene>
<dbReference type="Proteomes" id="UP000095605">
    <property type="component" value="Unassembled WGS sequence"/>
</dbReference>
<dbReference type="EMBL" id="LPNL01000002">
    <property type="protein sequence ID" value="OEJ91047.1"/>
    <property type="molecule type" value="Genomic_DNA"/>
</dbReference>
<dbReference type="AlphaFoldDB" id="A0A1E5RVS4"/>
<reference evidence="2" key="1">
    <citation type="journal article" date="2016" name="Genome Announc.">
        <title>Genome sequences of three species of Hanseniaspora isolated from spontaneous wine fermentations.</title>
        <authorList>
            <person name="Sternes P.R."/>
            <person name="Lee D."/>
            <person name="Kutyna D.R."/>
            <person name="Borneman A.R."/>
        </authorList>
    </citation>
    <scope>NUCLEOTIDE SEQUENCE [LARGE SCALE GENOMIC DNA]</scope>
    <source>
        <strain evidence="2">AWRI3578</strain>
    </source>
</reference>
<comment type="caution">
    <text evidence="1">The sequence shown here is derived from an EMBL/GenBank/DDBJ whole genome shotgun (WGS) entry which is preliminary data.</text>
</comment>